<feature type="repeat" description="WD" evidence="4">
    <location>
        <begin position="750"/>
        <end position="783"/>
    </location>
</feature>
<feature type="non-terminal residue" evidence="6">
    <location>
        <position position="850"/>
    </location>
</feature>
<dbReference type="PANTHER" id="PTHR14221:SF0">
    <property type="entry name" value="WD REPEAT-CONTAINING PROTEIN 44"/>
    <property type="match status" value="1"/>
</dbReference>
<dbReference type="PRINTS" id="PR00320">
    <property type="entry name" value="GPROTEINBRPT"/>
</dbReference>
<dbReference type="AlphaFoldDB" id="A0A0K2SYX9"/>
<accession>A0A0K2SYX9</accession>
<evidence type="ECO:0000256" key="1">
    <source>
        <dbReference type="ARBA" id="ARBA00021207"/>
    </source>
</evidence>
<reference evidence="6" key="1">
    <citation type="submission" date="2014-05" db="EMBL/GenBank/DDBJ databases">
        <authorList>
            <person name="Chronopoulou M."/>
        </authorList>
    </citation>
    <scope>NUCLEOTIDE SEQUENCE</scope>
    <source>
        <tissue evidence="6">Whole organism</tissue>
    </source>
</reference>
<evidence type="ECO:0000256" key="4">
    <source>
        <dbReference type="PROSITE-ProRule" id="PRU00221"/>
    </source>
</evidence>
<dbReference type="PROSITE" id="PS50082">
    <property type="entry name" value="WD_REPEATS_2"/>
    <property type="match status" value="3"/>
</dbReference>
<evidence type="ECO:0000256" key="2">
    <source>
        <dbReference type="ARBA" id="ARBA00022574"/>
    </source>
</evidence>
<dbReference type="PROSITE" id="PS50294">
    <property type="entry name" value="WD_REPEATS_REGION"/>
    <property type="match status" value="2"/>
</dbReference>
<feature type="region of interest" description="Disordered" evidence="5">
    <location>
        <begin position="1"/>
        <end position="44"/>
    </location>
</feature>
<evidence type="ECO:0000256" key="5">
    <source>
        <dbReference type="SAM" id="MobiDB-lite"/>
    </source>
</evidence>
<feature type="region of interest" description="Disordered" evidence="5">
    <location>
        <begin position="393"/>
        <end position="495"/>
    </location>
</feature>
<dbReference type="PANTHER" id="PTHR14221">
    <property type="entry name" value="WD REPEAT DOMAIN 44"/>
    <property type="match status" value="1"/>
</dbReference>
<keyword evidence="2 4" id="KW-0853">WD repeat</keyword>
<feature type="compositionally biased region" description="Polar residues" evidence="5">
    <location>
        <begin position="20"/>
        <end position="33"/>
    </location>
</feature>
<dbReference type="EMBL" id="HACA01001582">
    <property type="protein sequence ID" value="CDW18943.1"/>
    <property type="molecule type" value="Transcribed_RNA"/>
</dbReference>
<dbReference type="Gene3D" id="2.130.10.10">
    <property type="entry name" value="YVTN repeat-like/Quinoprotein amine dehydrogenase"/>
    <property type="match status" value="1"/>
</dbReference>
<proteinExistence type="predicted"/>
<feature type="repeat" description="WD" evidence="4">
    <location>
        <begin position="790"/>
        <end position="824"/>
    </location>
</feature>
<name>A0A0K2SYX9_LEPSM</name>
<feature type="region of interest" description="Disordered" evidence="5">
    <location>
        <begin position="144"/>
        <end position="197"/>
    </location>
</feature>
<feature type="compositionally biased region" description="Basic and acidic residues" evidence="5">
    <location>
        <begin position="156"/>
        <end position="177"/>
    </location>
</feature>
<protein>
    <recommendedName>
        <fullName evidence="1">WD repeat-containing protein 44</fullName>
    </recommendedName>
</protein>
<organism evidence="6">
    <name type="scientific">Lepeophtheirus salmonis</name>
    <name type="common">Salmon louse</name>
    <name type="synonym">Caligus salmonis</name>
    <dbReference type="NCBI Taxonomy" id="72036"/>
    <lineage>
        <taxon>Eukaryota</taxon>
        <taxon>Metazoa</taxon>
        <taxon>Ecdysozoa</taxon>
        <taxon>Arthropoda</taxon>
        <taxon>Crustacea</taxon>
        <taxon>Multicrustacea</taxon>
        <taxon>Hexanauplia</taxon>
        <taxon>Copepoda</taxon>
        <taxon>Siphonostomatoida</taxon>
        <taxon>Caligidae</taxon>
        <taxon>Lepeophtheirus</taxon>
    </lineage>
</organism>
<dbReference type="InterPro" id="IPR001680">
    <property type="entry name" value="WD40_rpt"/>
</dbReference>
<sequence>MSSGSEEEDEEFFDAYDVTPTLSDDSQRSNPLPSSDRKDSSLFIKPHPVPLMKPLITVSDDIFGVSLPEEITRELEEISKADEQRLRRVQRLEILRRKDNTNEDDLPNEEDEDKDTHVRDSTESSVEGIYLSGVRASHPFKVIEPDTRSITSSDNRSIHGRNERRDRISIGSEERRSSQCLDDFPKQGHPPQLTQHYRIRTVPDVVKDSTAGSTTTESLSGASISTAIIDKTEGIIVDSPVSAYRPLRRKKTECSTGAGGEDFPACTIISSSTINNKTNNHNVGTSSSSSFIRRCHHLHQQIPIRHHHLLHHPCSTISPIASPVCLPSDSLPCPPSVSLVTSTPAVVVEDFCSNSSSSANNNDEDMEFQTKSKKSLAREFETNSFALDLHSATQGQYVVKPQDDEKTRGDGASDKQSNKDSNGSKEEDPNIHMKGFNKGSSGGRRSSSVSGNPPIINIVGQHSLGSNGAKRKNFITTGSMDSGVPSIRDISSSSTQNQLNQLLRITTDSGKRLSDTDILKQVKVKNLDTGEEMDLVEAEEQLPQSLNPLSLHIMRLTSEYSCGDQGLHDSDTESMISSVGSFEIGRKKKKNSVRKLFGSAVKITTDVAKTISVEAKRATVLKPKESKKGLIPIDVNDPPLKRMQGHKTGPTDFEHIQLAQEIPAQHIGPIWCMRFSLCGQLLATAGQDKVLKIWALKNSLSYFKDMRTRYSKEKTSPTNSYDSVLADVTAIKAPPSDQRVIFHEQPLCTYQGHTSDLLDVSWSKNYFILTSSMDKTVRLWHISGTQCLCIFQHIDFVTALAFHPRNDQYFLSGSLDGKLRLWNIPDKKVTLWNEVPGNGRLITAANFIQV</sequence>
<dbReference type="InterPro" id="IPR040324">
    <property type="entry name" value="WDR44/Dgr2"/>
</dbReference>
<keyword evidence="3" id="KW-0677">Repeat</keyword>
<dbReference type="InterPro" id="IPR020472">
    <property type="entry name" value="WD40_PAC1"/>
</dbReference>
<evidence type="ECO:0000256" key="3">
    <source>
        <dbReference type="ARBA" id="ARBA00022737"/>
    </source>
</evidence>
<feature type="region of interest" description="Disordered" evidence="5">
    <location>
        <begin position="100"/>
        <end position="127"/>
    </location>
</feature>
<feature type="compositionally biased region" description="Acidic residues" evidence="5">
    <location>
        <begin position="102"/>
        <end position="113"/>
    </location>
</feature>
<feature type="repeat" description="WD" evidence="4">
    <location>
        <begin position="663"/>
        <end position="698"/>
    </location>
</feature>
<feature type="compositionally biased region" description="Basic and acidic residues" evidence="5">
    <location>
        <begin position="401"/>
        <end position="431"/>
    </location>
</feature>
<dbReference type="SMART" id="SM00320">
    <property type="entry name" value="WD40"/>
    <property type="match status" value="3"/>
</dbReference>
<dbReference type="InterPro" id="IPR036322">
    <property type="entry name" value="WD40_repeat_dom_sf"/>
</dbReference>
<dbReference type="InterPro" id="IPR015943">
    <property type="entry name" value="WD40/YVTN_repeat-like_dom_sf"/>
</dbReference>
<evidence type="ECO:0000313" key="6">
    <source>
        <dbReference type="EMBL" id="CDW18943.1"/>
    </source>
</evidence>
<dbReference type="OrthoDB" id="1932312at2759"/>
<dbReference type="SUPFAM" id="SSF50978">
    <property type="entry name" value="WD40 repeat-like"/>
    <property type="match status" value="1"/>
</dbReference>
<dbReference type="Pfam" id="PF00400">
    <property type="entry name" value="WD40"/>
    <property type="match status" value="3"/>
</dbReference>
<feature type="compositionally biased region" description="Acidic residues" evidence="5">
    <location>
        <begin position="1"/>
        <end position="14"/>
    </location>
</feature>